<evidence type="ECO:0000256" key="3">
    <source>
        <dbReference type="ARBA" id="ARBA00022448"/>
    </source>
</evidence>
<keyword evidence="7 8" id="KW-0472">Membrane</keyword>
<feature type="transmembrane region" description="Helical" evidence="8">
    <location>
        <begin position="147"/>
        <end position="173"/>
    </location>
</feature>
<dbReference type="NCBIfam" id="TIGR00710">
    <property type="entry name" value="efflux_Bcr_CflA"/>
    <property type="match status" value="1"/>
</dbReference>
<gene>
    <name evidence="10" type="ORF">AB8U03_14040</name>
</gene>
<keyword evidence="3 8" id="KW-0813">Transport</keyword>
<evidence type="ECO:0000256" key="8">
    <source>
        <dbReference type="RuleBase" id="RU365088"/>
    </source>
</evidence>
<evidence type="ECO:0000256" key="5">
    <source>
        <dbReference type="ARBA" id="ARBA00022692"/>
    </source>
</evidence>
<evidence type="ECO:0000256" key="4">
    <source>
        <dbReference type="ARBA" id="ARBA00022475"/>
    </source>
</evidence>
<evidence type="ECO:0000259" key="9">
    <source>
        <dbReference type="PROSITE" id="PS50850"/>
    </source>
</evidence>
<proteinExistence type="inferred from homology"/>
<dbReference type="InterPro" id="IPR036259">
    <property type="entry name" value="MFS_trans_sf"/>
</dbReference>
<organism evidence="10 11">
    <name type="scientific">Clostridium moutaii</name>
    <dbReference type="NCBI Taxonomy" id="3240932"/>
    <lineage>
        <taxon>Bacteria</taxon>
        <taxon>Bacillati</taxon>
        <taxon>Bacillota</taxon>
        <taxon>Clostridia</taxon>
        <taxon>Eubacteriales</taxon>
        <taxon>Clostridiaceae</taxon>
        <taxon>Clostridium</taxon>
    </lineage>
</organism>
<dbReference type="InterPro" id="IPR004812">
    <property type="entry name" value="Efflux_drug-R_Bcr/CmlA"/>
</dbReference>
<keyword evidence="11" id="KW-1185">Reference proteome</keyword>
<feature type="transmembrane region" description="Helical" evidence="8">
    <location>
        <begin position="179"/>
        <end position="196"/>
    </location>
</feature>
<feature type="transmembrane region" description="Helical" evidence="8">
    <location>
        <begin position="262"/>
        <end position="280"/>
    </location>
</feature>
<dbReference type="InterPro" id="IPR020846">
    <property type="entry name" value="MFS_dom"/>
</dbReference>
<reference evidence="10 11" key="1">
    <citation type="submission" date="2024-08" db="EMBL/GenBank/DDBJ databases">
        <title>Clostridium lapicellarii sp. nov., and Clostridium renhuaiense sp. nov., two species isolated from the mud in a fermentation cellar used for producing sauce-flavour Chinese liquors.</title>
        <authorList>
            <person name="Yang F."/>
            <person name="Wang H."/>
            <person name="Chen L.Q."/>
            <person name="Zhou N."/>
            <person name="Lu J.J."/>
            <person name="Pu X.X."/>
            <person name="Wan B."/>
            <person name="Wang L."/>
            <person name="Liu S.J."/>
        </authorList>
    </citation>
    <scope>NUCLEOTIDE SEQUENCE [LARGE SCALE GENOMIC DNA]</scope>
    <source>
        <strain evidence="10 11">MT-5</strain>
    </source>
</reference>
<dbReference type="PROSITE" id="PS50850">
    <property type="entry name" value="MFS"/>
    <property type="match status" value="1"/>
</dbReference>
<keyword evidence="4 8" id="KW-1003">Cell membrane</keyword>
<feature type="transmembrane region" description="Helical" evidence="8">
    <location>
        <begin position="353"/>
        <end position="372"/>
    </location>
</feature>
<dbReference type="Gene3D" id="1.20.1720.10">
    <property type="entry name" value="Multidrug resistance protein D"/>
    <property type="match status" value="1"/>
</dbReference>
<feature type="transmembrane region" description="Helical" evidence="8">
    <location>
        <begin position="89"/>
        <end position="112"/>
    </location>
</feature>
<evidence type="ECO:0000313" key="11">
    <source>
        <dbReference type="Proteomes" id="UP001564657"/>
    </source>
</evidence>
<dbReference type="PANTHER" id="PTHR23502">
    <property type="entry name" value="MAJOR FACILITATOR SUPERFAMILY"/>
    <property type="match status" value="1"/>
</dbReference>
<dbReference type="EMBL" id="JBGEWD010000016">
    <property type="protein sequence ID" value="MEY8001297.1"/>
    <property type="molecule type" value="Genomic_DNA"/>
</dbReference>
<comment type="similarity">
    <text evidence="2 8">Belongs to the major facilitator superfamily. Bcr/CmlA family.</text>
</comment>
<comment type="subcellular location">
    <subcellularLocation>
        <location evidence="1 8">Cell membrane</location>
        <topology evidence="1 8">Multi-pass membrane protein</topology>
    </subcellularLocation>
</comment>
<feature type="transmembrane region" description="Helical" evidence="8">
    <location>
        <begin position="21"/>
        <end position="38"/>
    </location>
</feature>
<sequence>MNQKKYKTAQLINGQKYLKDKGLIAFITLMNMFIPLSMDLYLPALPKMSSYFGTNTSITNLTLSAFFFFYAVGILIWGPISDKYGRKPVLIIGSIIYMISSIFCALSSSIYFLILARITQGIGAGGITSISIAIIKDYFSGKKRETILAIVQSMSGIAPMIAPIMGAFILKVFNWRGTFWILAAVSAVNLLLALLYKETLKNDERYTGTLSGAIRRLFVVGKNKGFIIPTLIFSLSSLPFMGYIAISSYIYVDYFRLTEQAYSYFFAANALVSIMGPVIYVKYLSTLKKNTFAMVCFLLSVLSGILVMIIGRLSPVFFVLSFMITSLMGTAIRPFSTNVLLDQQKGDTGSASSLINTLFTVFGSMGMSIASIPCGNIVIELGCLITIFSCAALIGWYVFMRSNIPCIGVK</sequence>
<evidence type="ECO:0000256" key="2">
    <source>
        <dbReference type="ARBA" id="ARBA00006236"/>
    </source>
</evidence>
<feature type="transmembrane region" description="Helical" evidence="8">
    <location>
        <begin position="118"/>
        <end position="135"/>
    </location>
</feature>
<dbReference type="SUPFAM" id="SSF103473">
    <property type="entry name" value="MFS general substrate transporter"/>
    <property type="match status" value="1"/>
</dbReference>
<feature type="transmembrane region" description="Helical" evidence="8">
    <location>
        <begin position="225"/>
        <end position="250"/>
    </location>
</feature>
<keyword evidence="5 8" id="KW-0812">Transmembrane</keyword>
<comment type="caution">
    <text evidence="10">The sequence shown here is derived from an EMBL/GenBank/DDBJ whole genome shotgun (WGS) entry which is preliminary data.</text>
</comment>
<name>A0ABV4BSV0_9CLOT</name>
<dbReference type="Proteomes" id="UP001564657">
    <property type="component" value="Unassembled WGS sequence"/>
</dbReference>
<feature type="transmembrane region" description="Helical" evidence="8">
    <location>
        <begin position="378"/>
        <end position="400"/>
    </location>
</feature>
<evidence type="ECO:0000256" key="6">
    <source>
        <dbReference type="ARBA" id="ARBA00022989"/>
    </source>
</evidence>
<evidence type="ECO:0000313" key="10">
    <source>
        <dbReference type="EMBL" id="MEY8001297.1"/>
    </source>
</evidence>
<protein>
    <recommendedName>
        <fullName evidence="8">Bcr/CflA family efflux transporter</fullName>
    </recommendedName>
</protein>
<dbReference type="PANTHER" id="PTHR23502:SF132">
    <property type="entry name" value="POLYAMINE TRANSPORTER 2-RELATED"/>
    <property type="match status" value="1"/>
</dbReference>
<dbReference type="RefSeq" id="WP_369705194.1">
    <property type="nucleotide sequence ID" value="NZ_JBGEWD010000016.1"/>
</dbReference>
<feature type="transmembrane region" description="Helical" evidence="8">
    <location>
        <begin position="58"/>
        <end position="77"/>
    </location>
</feature>
<feature type="domain" description="Major facilitator superfamily (MFS) profile" evidence="9">
    <location>
        <begin position="23"/>
        <end position="410"/>
    </location>
</feature>
<keyword evidence="6 8" id="KW-1133">Transmembrane helix</keyword>
<dbReference type="Pfam" id="PF07690">
    <property type="entry name" value="MFS_1"/>
    <property type="match status" value="1"/>
</dbReference>
<feature type="transmembrane region" description="Helical" evidence="8">
    <location>
        <begin position="316"/>
        <end position="341"/>
    </location>
</feature>
<dbReference type="InterPro" id="IPR011701">
    <property type="entry name" value="MFS"/>
</dbReference>
<evidence type="ECO:0000256" key="1">
    <source>
        <dbReference type="ARBA" id="ARBA00004651"/>
    </source>
</evidence>
<evidence type="ECO:0000256" key="7">
    <source>
        <dbReference type="ARBA" id="ARBA00023136"/>
    </source>
</evidence>
<dbReference type="CDD" id="cd17320">
    <property type="entry name" value="MFS_MdfA_MDR_like"/>
    <property type="match status" value="1"/>
</dbReference>
<feature type="transmembrane region" description="Helical" evidence="8">
    <location>
        <begin position="292"/>
        <end position="310"/>
    </location>
</feature>
<accession>A0ABV4BSV0</accession>